<evidence type="ECO:0000256" key="1">
    <source>
        <dbReference type="ARBA" id="ARBA00022553"/>
    </source>
</evidence>
<dbReference type="InterPro" id="IPR011006">
    <property type="entry name" value="CheY-like_superfamily"/>
</dbReference>
<dbReference type="SUPFAM" id="SSF46894">
    <property type="entry name" value="C-terminal effector domain of the bipartite response regulators"/>
    <property type="match status" value="1"/>
</dbReference>
<dbReference type="GO" id="GO:0003677">
    <property type="term" value="F:DNA binding"/>
    <property type="evidence" value="ECO:0007669"/>
    <property type="project" value="UniProtKB-KW"/>
</dbReference>
<evidence type="ECO:0000313" key="6">
    <source>
        <dbReference type="EMBL" id="GHE37442.1"/>
    </source>
</evidence>
<dbReference type="Gene3D" id="3.40.50.2300">
    <property type="match status" value="1"/>
</dbReference>
<organism evidence="6 7">
    <name type="scientific">Vulcaniibacterium thermophilum</name>
    <dbReference type="NCBI Taxonomy" id="1169913"/>
    <lineage>
        <taxon>Bacteria</taxon>
        <taxon>Pseudomonadati</taxon>
        <taxon>Pseudomonadota</taxon>
        <taxon>Gammaproteobacteria</taxon>
        <taxon>Lysobacterales</taxon>
        <taxon>Lysobacteraceae</taxon>
        <taxon>Vulcaniibacterium</taxon>
    </lineage>
</organism>
<reference evidence="6" key="1">
    <citation type="journal article" date="2014" name="Int. J. Syst. Evol. Microbiol.">
        <title>Complete genome sequence of Corynebacterium casei LMG S-19264T (=DSM 44701T), isolated from a smear-ripened cheese.</title>
        <authorList>
            <consortium name="US DOE Joint Genome Institute (JGI-PGF)"/>
            <person name="Walter F."/>
            <person name="Albersmeier A."/>
            <person name="Kalinowski J."/>
            <person name="Ruckert C."/>
        </authorList>
    </citation>
    <scope>NUCLEOTIDE SEQUENCE</scope>
    <source>
        <strain evidence="6">KCTC 32020</strain>
    </source>
</reference>
<feature type="domain" description="Response regulatory" evidence="5">
    <location>
        <begin position="2"/>
        <end position="118"/>
    </location>
</feature>
<keyword evidence="2 6" id="KW-0238">DNA-binding</keyword>
<comment type="caution">
    <text evidence="6">The sequence shown here is derived from an EMBL/GenBank/DDBJ whole genome shotgun (WGS) entry which is preliminary data.</text>
</comment>
<dbReference type="CDD" id="cd17535">
    <property type="entry name" value="REC_NarL-like"/>
    <property type="match status" value="1"/>
</dbReference>
<evidence type="ECO:0000259" key="5">
    <source>
        <dbReference type="PROSITE" id="PS50110"/>
    </source>
</evidence>
<accession>A0A919DEJ5</accession>
<dbReference type="EMBL" id="BNCF01000010">
    <property type="protein sequence ID" value="GHE37442.1"/>
    <property type="molecule type" value="Genomic_DNA"/>
</dbReference>
<dbReference type="GO" id="GO:0000160">
    <property type="term" value="P:phosphorelay signal transduction system"/>
    <property type="evidence" value="ECO:0007669"/>
    <property type="project" value="InterPro"/>
</dbReference>
<dbReference type="SMART" id="SM00421">
    <property type="entry name" value="HTH_LUXR"/>
    <property type="match status" value="1"/>
</dbReference>
<dbReference type="Pfam" id="PF00196">
    <property type="entry name" value="GerE"/>
    <property type="match status" value="1"/>
</dbReference>
<dbReference type="Proteomes" id="UP000636453">
    <property type="component" value="Unassembled WGS sequence"/>
</dbReference>
<dbReference type="CDD" id="cd06170">
    <property type="entry name" value="LuxR_C_like"/>
    <property type="match status" value="1"/>
</dbReference>
<dbReference type="SUPFAM" id="SSF52172">
    <property type="entry name" value="CheY-like"/>
    <property type="match status" value="1"/>
</dbReference>
<dbReference type="PROSITE" id="PS50043">
    <property type="entry name" value="HTH_LUXR_2"/>
    <property type="match status" value="1"/>
</dbReference>
<dbReference type="PRINTS" id="PR00038">
    <property type="entry name" value="HTHLUXR"/>
</dbReference>
<name>A0A919DEJ5_9GAMM</name>
<dbReference type="GO" id="GO:0006355">
    <property type="term" value="P:regulation of DNA-templated transcription"/>
    <property type="evidence" value="ECO:0007669"/>
    <property type="project" value="InterPro"/>
</dbReference>
<dbReference type="InterPro" id="IPR001789">
    <property type="entry name" value="Sig_transdc_resp-reg_receiver"/>
</dbReference>
<feature type="modified residue" description="4-aspartylphosphate" evidence="3">
    <location>
        <position position="53"/>
    </location>
</feature>
<feature type="domain" description="HTH luxR-type" evidence="4">
    <location>
        <begin position="141"/>
        <end position="206"/>
    </location>
</feature>
<proteinExistence type="predicted"/>
<evidence type="ECO:0000256" key="3">
    <source>
        <dbReference type="PROSITE-ProRule" id="PRU00169"/>
    </source>
</evidence>
<dbReference type="PANTHER" id="PTHR43214">
    <property type="entry name" value="TWO-COMPONENT RESPONSE REGULATOR"/>
    <property type="match status" value="1"/>
</dbReference>
<dbReference type="InterPro" id="IPR016032">
    <property type="entry name" value="Sig_transdc_resp-reg_C-effctor"/>
</dbReference>
<dbReference type="InterPro" id="IPR000792">
    <property type="entry name" value="Tscrpt_reg_LuxR_C"/>
</dbReference>
<dbReference type="SMART" id="SM00448">
    <property type="entry name" value="REC"/>
    <property type="match status" value="1"/>
</dbReference>
<evidence type="ECO:0000313" key="7">
    <source>
        <dbReference type="Proteomes" id="UP000636453"/>
    </source>
</evidence>
<dbReference type="OrthoDB" id="9796655at2"/>
<keyword evidence="7" id="KW-1185">Reference proteome</keyword>
<dbReference type="AlphaFoldDB" id="A0A919DEJ5"/>
<dbReference type="RefSeq" id="WP_146473873.1">
    <property type="nucleotide sequence ID" value="NZ_BNCF01000010.1"/>
</dbReference>
<dbReference type="PROSITE" id="PS50110">
    <property type="entry name" value="RESPONSE_REGULATORY"/>
    <property type="match status" value="1"/>
</dbReference>
<gene>
    <name evidence="6" type="ORF">GCM10007167_19510</name>
</gene>
<sequence>MRVLLADDHTLVRAGIRRLLESFGDIEVVAEARSGRETLELAHLHRPDVAVLDLSMPEGNGLETTARLREQLPGIAVVIMSMHADLAHVREALDRGARGFVVKDGAVAELELALRAAIAGQTFLSPEVSGRMVNSFMRGSPRNELESLSPRQREILLRIGRGESTKEIAAALGISVKTVETHRTRMMETLGCRRAPELLRLAIRHARELQPDDGTPSL</sequence>
<evidence type="ECO:0000256" key="2">
    <source>
        <dbReference type="ARBA" id="ARBA00023125"/>
    </source>
</evidence>
<dbReference type="InterPro" id="IPR039420">
    <property type="entry name" value="WalR-like"/>
</dbReference>
<reference evidence="6" key="2">
    <citation type="submission" date="2020-09" db="EMBL/GenBank/DDBJ databases">
        <authorList>
            <person name="Sun Q."/>
            <person name="Kim S."/>
        </authorList>
    </citation>
    <scope>NUCLEOTIDE SEQUENCE</scope>
    <source>
        <strain evidence="6">KCTC 32020</strain>
    </source>
</reference>
<dbReference type="Pfam" id="PF00072">
    <property type="entry name" value="Response_reg"/>
    <property type="match status" value="1"/>
</dbReference>
<evidence type="ECO:0000259" key="4">
    <source>
        <dbReference type="PROSITE" id="PS50043"/>
    </source>
</evidence>
<dbReference type="InterPro" id="IPR058245">
    <property type="entry name" value="NreC/VraR/RcsB-like_REC"/>
</dbReference>
<protein>
    <submittedName>
        <fullName evidence="6">DNA-binding response regulator</fullName>
    </submittedName>
</protein>
<keyword evidence="1 3" id="KW-0597">Phosphoprotein</keyword>
<dbReference type="PANTHER" id="PTHR43214:SF43">
    <property type="entry name" value="TWO-COMPONENT RESPONSE REGULATOR"/>
    <property type="match status" value="1"/>
</dbReference>